<accession>A0A3P7JBJ9</accession>
<sequence>MLSGSALQYSHSSFCSDFHVLAHSAKIWWILL</sequence>
<evidence type="ECO:0000313" key="1">
    <source>
        <dbReference type="EMBL" id="VDM73527.1"/>
    </source>
</evidence>
<name>A0A3P7JBJ9_STRVU</name>
<gene>
    <name evidence="1" type="ORF">SVUK_LOCUS8525</name>
</gene>
<reference evidence="1 2" key="1">
    <citation type="submission" date="2018-11" db="EMBL/GenBank/DDBJ databases">
        <authorList>
            <consortium name="Pathogen Informatics"/>
        </authorList>
    </citation>
    <scope>NUCLEOTIDE SEQUENCE [LARGE SCALE GENOMIC DNA]</scope>
</reference>
<dbReference type="Proteomes" id="UP000270094">
    <property type="component" value="Unassembled WGS sequence"/>
</dbReference>
<dbReference type="AlphaFoldDB" id="A0A3P7JBJ9"/>
<dbReference type="EMBL" id="UYYB01031174">
    <property type="protein sequence ID" value="VDM73527.1"/>
    <property type="molecule type" value="Genomic_DNA"/>
</dbReference>
<evidence type="ECO:0000313" key="2">
    <source>
        <dbReference type="Proteomes" id="UP000270094"/>
    </source>
</evidence>
<protein>
    <submittedName>
        <fullName evidence="1">Uncharacterized protein</fullName>
    </submittedName>
</protein>
<keyword evidence="2" id="KW-1185">Reference proteome</keyword>
<proteinExistence type="predicted"/>
<organism evidence="1 2">
    <name type="scientific">Strongylus vulgaris</name>
    <name type="common">Blood worm</name>
    <dbReference type="NCBI Taxonomy" id="40348"/>
    <lineage>
        <taxon>Eukaryota</taxon>
        <taxon>Metazoa</taxon>
        <taxon>Ecdysozoa</taxon>
        <taxon>Nematoda</taxon>
        <taxon>Chromadorea</taxon>
        <taxon>Rhabditida</taxon>
        <taxon>Rhabditina</taxon>
        <taxon>Rhabditomorpha</taxon>
        <taxon>Strongyloidea</taxon>
        <taxon>Strongylidae</taxon>
        <taxon>Strongylus</taxon>
    </lineage>
</organism>